<name>A0A6F8ZHC2_9FIRM</name>
<dbReference type="InterPro" id="IPR001763">
    <property type="entry name" value="Rhodanese-like_dom"/>
</dbReference>
<dbReference type="PROSITE" id="PS50206">
    <property type="entry name" value="RHODANESE_3"/>
    <property type="match status" value="1"/>
</dbReference>
<dbReference type="Gene3D" id="3.40.250.10">
    <property type="entry name" value="Rhodanese-like domain"/>
    <property type="match status" value="1"/>
</dbReference>
<sequence length="222" mass="24706">MVRILMRPVSGCCWRWWPWTWRWCRGWVASRRASWPRPAWRPRCRNPPAKAGKGEGRDRPVPPLLAWGRFSRGMRAARIAAGGMIGGRDGSVPASAWSVGPGTVEVAALLAGPTPVRVVDVRTPFEFRRGHLPGAVPAPWGRTAAVLAAWDRSTPIRSSQDRSSQPGRRPPPARTRVPRCQPAGRRDGSRGTRRPAVDGRPRVMPDPGFSRLRSRGNGRRRR</sequence>
<accession>A0A6F8ZHC2</accession>
<gene>
    <name evidence="3" type="ORF">R50_1492</name>
</gene>
<dbReference type="KEGG" id="hfv:R50_1492"/>
<evidence type="ECO:0000256" key="1">
    <source>
        <dbReference type="SAM" id="MobiDB-lite"/>
    </source>
</evidence>
<feature type="region of interest" description="Disordered" evidence="1">
    <location>
        <begin position="152"/>
        <end position="222"/>
    </location>
</feature>
<evidence type="ECO:0000313" key="4">
    <source>
        <dbReference type="Proteomes" id="UP000503399"/>
    </source>
</evidence>
<dbReference type="AlphaFoldDB" id="A0A6F8ZHC2"/>
<dbReference type="SUPFAM" id="SSF52821">
    <property type="entry name" value="Rhodanese/Cell cycle control phosphatase"/>
    <property type="match status" value="1"/>
</dbReference>
<protein>
    <recommendedName>
        <fullName evidence="2">Rhodanese domain-containing protein</fullName>
    </recommendedName>
</protein>
<dbReference type="EMBL" id="LR778114">
    <property type="protein sequence ID" value="CAB1128998.1"/>
    <property type="molecule type" value="Genomic_DNA"/>
</dbReference>
<proteinExistence type="predicted"/>
<organism evidence="3 4">
    <name type="scientific">Candidatus Hydrogenisulfobacillus filiaventi</name>
    <dbReference type="NCBI Taxonomy" id="2707344"/>
    <lineage>
        <taxon>Bacteria</taxon>
        <taxon>Bacillati</taxon>
        <taxon>Bacillota</taxon>
        <taxon>Clostridia</taxon>
        <taxon>Eubacteriales</taxon>
        <taxon>Clostridiales Family XVII. Incertae Sedis</taxon>
        <taxon>Candidatus Hydrogenisulfobacillus</taxon>
    </lineage>
</organism>
<feature type="compositionally biased region" description="Polar residues" evidence="1">
    <location>
        <begin position="155"/>
        <end position="165"/>
    </location>
</feature>
<dbReference type="CDD" id="cd00158">
    <property type="entry name" value="RHOD"/>
    <property type="match status" value="1"/>
</dbReference>
<dbReference type="Pfam" id="PF00581">
    <property type="entry name" value="Rhodanese"/>
    <property type="match status" value="1"/>
</dbReference>
<dbReference type="InterPro" id="IPR036873">
    <property type="entry name" value="Rhodanese-like_dom_sf"/>
</dbReference>
<dbReference type="Proteomes" id="UP000503399">
    <property type="component" value="Chromosome"/>
</dbReference>
<evidence type="ECO:0000313" key="3">
    <source>
        <dbReference type="EMBL" id="CAB1128998.1"/>
    </source>
</evidence>
<feature type="region of interest" description="Disordered" evidence="1">
    <location>
        <begin position="37"/>
        <end position="58"/>
    </location>
</feature>
<evidence type="ECO:0000259" key="2">
    <source>
        <dbReference type="PROSITE" id="PS50206"/>
    </source>
</evidence>
<feature type="compositionally biased region" description="Basic and acidic residues" evidence="1">
    <location>
        <begin position="184"/>
        <end position="203"/>
    </location>
</feature>
<keyword evidence="4" id="KW-1185">Reference proteome</keyword>
<feature type="domain" description="Rhodanese" evidence="2">
    <location>
        <begin position="112"/>
        <end position="141"/>
    </location>
</feature>
<feature type="compositionally biased region" description="Basic residues" evidence="1">
    <location>
        <begin position="212"/>
        <end position="222"/>
    </location>
</feature>
<reference evidence="3 4" key="1">
    <citation type="submission" date="2020-02" db="EMBL/GenBank/DDBJ databases">
        <authorList>
            <person name="Hogendoorn C."/>
        </authorList>
    </citation>
    <scope>NUCLEOTIDE SEQUENCE [LARGE SCALE GENOMIC DNA]</scope>
    <source>
        <strain evidence="3">R501</strain>
    </source>
</reference>